<gene>
    <name evidence="1" type="ORF">METZ01_LOCUS480769</name>
</gene>
<dbReference type="AlphaFoldDB" id="A0A383C8E8"/>
<sequence length="242" mass="26937">HNLPPAEYSLWVEFPCDPAISEFFVNNGLAIDLMDSFVADSIQYDEYGGYVEDPPESGILLNGFTTLEDTLVFKYRAPLNTSINVSSLNAEMCLDGGPAANYPVIQQFEEEQLSLNVYEVYNGQECPVETGTMTIRDYITWDGMAEDSALTVTFTGGEYEYTMTGGRPNLSGAGDFPYQKKIEITATDEFERIATDQKWIYSFGSRPRQMDFTTTAPQVPLLVVHDPPGDGSYAFLEQGNEL</sequence>
<dbReference type="EMBL" id="UINC01206332">
    <property type="protein sequence ID" value="SVE27915.1"/>
    <property type="molecule type" value="Genomic_DNA"/>
</dbReference>
<accession>A0A383C8E8</accession>
<organism evidence="1">
    <name type="scientific">marine metagenome</name>
    <dbReference type="NCBI Taxonomy" id="408172"/>
    <lineage>
        <taxon>unclassified sequences</taxon>
        <taxon>metagenomes</taxon>
        <taxon>ecological metagenomes</taxon>
    </lineage>
</organism>
<proteinExistence type="predicted"/>
<protein>
    <submittedName>
        <fullName evidence="1">Uncharacterized protein</fullName>
    </submittedName>
</protein>
<feature type="non-terminal residue" evidence="1">
    <location>
        <position position="1"/>
    </location>
</feature>
<evidence type="ECO:0000313" key="1">
    <source>
        <dbReference type="EMBL" id="SVE27915.1"/>
    </source>
</evidence>
<name>A0A383C8E8_9ZZZZ</name>
<feature type="non-terminal residue" evidence="1">
    <location>
        <position position="242"/>
    </location>
</feature>
<reference evidence="1" key="1">
    <citation type="submission" date="2018-05" db="EMBL/GenBank/DDBJ databases">
        <authorList>
            <person name="Lanie J.A."/>
            <person name="Ng W.-L."/>
            <person name="Kazmierczak K.M."/>
            <person name="Andrzejewski T.M."/>
            <person name="Davidsen T.M."/>
            <person name="Wayne K.J."/>
            <person name="Tettelin H."/>
            <person name="Glass J.I."/>
            <person name="Rusch D."/>
            <person name="Podicherti R."/>
            <person name="Tsui H.-C.T."/>
            <person name="Winkler M.E."/>
        </authorList>
    </citation>
    <scope>NUCLEOTIDE SEQUENCE</scope>
</reference>